<dbReference type="InterPro" id="IPR050315">
    <property type="entry name" value="FAD-oxidoreductase_2"/>
</dbReference>
<dbReference type="InterPro" id="IPR017927">
    <property type="entry name" value="FAD-bd_FR_type"/>
</dbReference>
<dbReference type="PROSITE" id="PS51257">
    <property type="entry name" value="PROKAR_LIPOPROTEIN"/>
    <property type="match status" value="1"/>
</dbReference>
<dbReference type="PROSITE" id="PS51384">
    <property type="entry name" value="FAD_FR"/>
    <property type="match status" value="1"/>
</dbReference>
<reference evidence="7" key="1">
    <citation type="submission" date="2021-01" db="EMBL/GenBank/DDBJ databases">
        <authorList>
            <person name="Corre E."/>
            <person name="Pelletier E."/>
            <person name="Niang G."/>
            <person name="Scheremetjew M."/>
            <person name="Finn R."/>
            <person name="Kale V."/>
            <person name="Holt S."/>
            <person name="Cochrane G."/>
            <person name="Meng A."/>
            <person name="Brown T."/>
            <person name="Cohen L."/>
        </authorList>
    </citation>
    <scope>NUCLEOTIDE SEQUENCE</scope>
    <source>
        <strain evidence="7">CCMP3107</strain>
    </source>
</reference>
<dbReference type="Gene3D" id="3.50.50.60">
    <property type="entry name" value="FAD/NAD(P)-binding domain"/>
    <property type="match status" value="1"/>
</dbReference>
<dbReference type="CDD" id="cd06183">
    <property type="entry name" value="cyt_b5_reduct_like"/>
    <property type="match status" value="1"/>
</dbReference>
<sequence length="802" mass="87608">MQSTTRRTVPGVRETEVPAASVIIVGSGLAGCCAAVEASKKGASVFIVEKEDAIGGNSMKAASGITSVKTDVQKHEKIADSKMSLKFDALRDGQGKNDETLVDLLANGALDAGNWVQNELGLELNMVFTGGGHSHPRVHNMATPEGETVQNIGLRLMNAVANIITSRSTDGESDPTTNASCDGAELKPGKIELMTGCRVVDFLKTPYEKCSHERIIGVKYSDKQGDIHELNGDAVILATGGFAYDRFKGSSLLAEYAPHLLDLPTTSGPQATGDGHKLARSIGATLVDMGEMQVHPTGLIDPADPNNINKWLAPEKARGYGAIMVNHLGERFCNELGTRNYTVTEMFSKCCPITKFPPPLQPEGHADKRRRLSDESIASSLASDAPTRTCPPQVGAFLILNEECAEKFGPRTARKYCERGLFRRCANVAEVAEVYGLPEAGLRETIETYRQQAHAGQADQFGKILFQVKDWSVDEPLYVGMVTPCLHYTCGGIKINSSSEVMMQREDGSFAPILGLFAAGECTGGVHGASRVVGNSLLDCVVFGRLAGRRAAETTREVLPALDPETFTPLRLRHKAKLQHTTNFEFSFELPSPLHHSGLETGQYIAVRSVVDGEPKTRFYSPITRKCQHGSIDLLIKTSPAESTGMTRHIMDLKPGQYLEFCGPKGGFNFDLMQVPKIGLIAGGVGISPMIQIIREVMYSKKNVEVTLLWGVEFMSELVYMQKLEKLQQQNPNLKVVYVLNHPPFSWEGEVGFIDKDKICKYMPQPGDQSKIIVCGTWKMCQVMKGLLPECGYEKDNFYSFM</sequence>
<feature type="domain" description="FAD-binding FR-type" evidence="6">
    <location>
        <begin position="565"/>
        <end position="671"/>
    </location>
</feature>
<evidence type="ECO:0000256" key="2">
    <source>
        <dbReference type="ARBA" id="ARBA00022630"/>
    </source>
</evidence>
<dbReference type="SUPFAM" id="SSF56425">
    <property type="entry name" value="Succinate dehydrogenase/fumarate reductase flavoprotein, catalytic domain"/>
    <property type="match status" value="1"/>
</dbReference>
<dbReference type="SUPFAM" id="SSF51905">
    <property type="entry name" value="FAD/NAD(P)-binding domain"/>
    <property type="match status" value="1"/>
</dbReference>
<dbReference type="InterPro" id="IPR036188">
    <property type="entry name" value="FAD/NAD-bd_sf"/>
</dbReference>
<evidence type="ECO:0000256" key="1">
    <source>
        <dbReference type="ARBA" id="ARBA00001974"/>
    </source>
</evidence>
<dbReference type="Pfam" id="PF00890">
    <property type="entry name" value="FAD_binding_2"/>
    <property type="match status" value="1"/>
</dbReference>
<comment type="cofactor">
    <cofactor evidence="1">
        <name>FAD</name>
        <dbReference type="ChEBI" id="CHEBI:57692"/>
    </cofactor>
</comment>
<evidence type="ECO:0000313" key="7">
    <source>
        <dbReference type="EMBL" id="CAE0641915.1"/>
    </source>
</evidence>
<dbReference type="PANTHER" id="PTHR43400">
    <property type="entry name" value="FUMARATE REDUCTASE"/>
    <property type="match status" value="1"/>
</dbReference>
<keyword evidence="4" id="KW-0560">Oxidoreductase</keyword>
<dbReference type="InterPro" id="IPR039261">
    <property type="entry name" value="FNR_nucleotide-bd"/>
</dbReference>
<dbReference type="PANTHER" id="PTHR43400:SF7">
    <property type="entry name" value="FAD-DEPENDENT OXIDOREDUCTASE 2 FAD BINDING DOMAIN-CONTAINING PROTEIN"/>
    <property type="match status" value="1"/>
</dbReference>
<dbReference type="InterPro" id="IPR001433">
    <property type="entry name" value="OxRdtase_FAD/NAD-bd"/>
</dbReference>
<dbReference type="AlphaFoldDB" id="A0A7S3Y663"/>
<evidence type="ECO:0000256" key="3">
    <source>
        <dbReference type="ARBA" id="ARBA00022827"/>
    </source>
</evidence>
<dbReference type="InterPro" id="IPR027477">
    <property type="entry name" value="Succ_DH/fumarate_Rdtase_cat_sf"/>
</dbReference>
<dbReference type="SUPFAM" id="SSF52343">
    <property type="entry name" value="Ferredoxin reductase-like, C-terminal NADP-linked domain"/>
    <property type="match status" value="1"/>
</dbReference>
<proteinExistence type="predicted"/>
<dbReference type="InterPro" id="IPR008333">
    <property type="entry name" value="Cbr1-like_FAD-bd_dom"/>
</dbReference>
<evidence type="ECO:0000256" key="4">
    <source>
        <dbReference type="ARBA" id="ARBA00023002"/>
    </source>
</evidence>
<dbReference type="Pfam" id="PF00970">
    <property type="entry name" value="FAD_binding_6"/>
    <property type="match status" value="1"/>
</dbReference>
<dbReference type="Gene3D" id="3.40.50.80">
    <property type="entry name" value="Nucleotide-binding domain of ferredoxin-NADP reductase (FNR) module"/>
    <property type="match status" value="1"/>
</dbReference>
<dbReference type="EMBL" id="HBIU01046203">
    <property type="protein sequence ID" value="CAE0641915.1"/>
    <property type="molecule type" value="Transcribed_RNA"/>
</dbReference>
<dbReference type="InterPro" id="IPR017938">
    <property type="entry name" value="Riboflavin_synthase-like_b-brl"/>
</dbReference>
<feature type="region of interest" description="Disordered" evidence="5">
    <location>
        <begin position="358"/>
        <end position="386"/>
    </location>
</feature>
<keyword evidence="2" id="KW-0285">Flavoprotein</keyword>
<dbReference type="Pfam" id="PF00175">
    <property type="entry name" value="NAD_binding_1"/>
    <property type="match status" value="1"/>
</dbReference>
<accession>A0A7S3Y663</accession>
<evidence type="ECO:0000259" key="6">
    <source>
        <dbReference type="PROSITE" id="PS51384"/>
    </source>
</evidence>
<dbReference type="SUPFAM" id="SSF63380">
    <property type="entry name" value="Riboflavin synthase domain-like"/>
    <property type="match status" value="1"/>
</dbReference>
<keyword evidence="3" id="KW-0274">FAD</keyword>
<dbReference type="InterPro" id="IPR003953">
    <property type="entry name" value="FAD-dep_OxRdtase_2_FAD-bd"/>
</dbReference>
<evidence type="ECO:0000256" key="5">
    <source>
        <dbReference type="SAM" id="MobiDB-lite"/>
    </source>
</evidence>
<dbReference type="GO" id="GO:0016491">
    <property type="term" value="F:oxidoreductase activity"/>
    <property type="evidence" value="ECO:0007669"/>
    <property type="project" value="UniProtKB-KW"/>
</dbReference>
<dbReference type="PRINTS" id="PR00406">
    <property type="entry name" value="CYTB5RDTASE"/>
</dbReference>
<gene>
    <name evidence="7" type="ORF">HAKA00212_LOCUS20745</name>
</gene>
<protein>
    <recommendedName>
        <fullName evidence="6">FAD-binding FR-type domain-containing protein</fullName>
    </recommendedName>
</protein>
<dbReference type="Gene3D" id="3.90.700.10">
    <property type="entry name" value="Succinate dehydrogenase/fumarate reductase flavoprotein, catalytic domain"/>
    <property type="match status" value="1"/>
</dbReference>
<organism evidence="7">
    <name type="scientific">Heterosigma akashiwo</name>
    <name type="common">Chromophytic alga</name>
    <name type="synonym">Heterosigma carterae</name>
    <dbReference type="NCBI Taxonomy" id="2829"/>
    <lineage>
        <taxon>Eukaryota</taxon>
        <taxon>Sar</taxon>
        <taxon>Stramenopiles</taxon>
        <taxon>Ochrophyta</taxon>
        <taxon>Raphidophyceae</taxon>
        <taxon>Chattonellales</taxon>
        <taxon>Chattonellaceae</taxon>
        <taxon>Heterosigma</taxon>
    </lineage>
</organism>
<name>A0A7S3Y663_HETAK</name>
<dbReference type="Gene3D" id="2.40.30.10">
    <property type="entry name" value="Translation factors"/>
    <property type="match status" value="1"/>
</dbReference>